<evidence type="ECO:0000313" key="2">
    <source>
        <dbReference type="EMBL" id="KAK1410477.1"/>
    </source>
</evidence>
<feature type="region of interest" description="Disordered" evidence="1">
    <location>
        <begin position="50"/>
        <end position="78"/>
    </location>
</feature>
<protein>
    <submittedName>
        <fullName evidence="2">Uncharacterized protein</fullName>
    </submittedName>
</protein>
<evidence type="ECO:0000313" key="3">
    <source>
        <dbReference type="Proteomes" id="UP001229421"/>
    </source>
</evidence>
<feature type="compositionally biased region" description="Polar residues" evidence="1">
    <location>
        <begin position="66"/>
        <end position="75"/>
    </location>
</feature>
<gene>
    <name evidence="2" type="ORF">QVD17_37014</name>
</gene>
<name>A0AAD8NIT7_TARER</name>
<reference evidence="2" key="1">
    <citation type="journal article" date="2023" name="bioRxiv">
        <title>Improved chromosome-level genome assembly for marigold (Tagetes erecta).</title>
        <authorList>
            <person name="Jiang F."/>
            <person name="Yuan L."/>
            <person name="Wang S."/>
            <person name="Wang H."/>
            <person name="Xu D."/>
            <person name="Wang A."/>
            <person name="Fan W."/>
        </authorList>
    </citation>
    <scope>NUCLEOTIDE SEQUENCE</scope>
    <source>
        <strain evidence="2">WSJ</strain>
        <tissue evidence="2">Leaf</tissue>
    </source>
</reference>
<proteinExistence type="predicted"/>
<keyword evidence="3" id="KW-1185">Reference proteome</keyword>
<comment type="caution">
    <text evidence="2">The sequence shown here is derived from an EMBL/GenBank/DDBJ whole genome shotgun (WGS) entry which is preliminary data.</text>
</comment>
<sequence>MEEGLVVRGRVEIDSRQPFKSVKEAVMLFGEKVLVGEVYAHKLKEIENNQSGVRKNNQHETKVELSDNQQTPGSSQREKQLMSYYLMSLKQQLDETKSELNQLKSTRAPNPTHYTLIDPEIEEIKFIDQKTTHVRPVKDKYEFDGENVFEIKHNKDSARFQPPTPTNVIVETPKVQERSPSSFKMKKKKKKTLIPLLSGIFTKK</sequence>
<evidence type="ECO:0000256" key="1">
    <source>
        <dbReference type="SAM" id="MobiDB-lite"/>
    </source>
</evidence>
<dbReference type="AlphaFoldDB" id="A0AAD8NIT7"/>
<dbReference type="EMBL" id="JAUHHV010000010">
    <property type="protein sequence ID" value="KAK1410477.1"/>
    <property type="molecule type" value="Genomic_DNA"/>
</dbReference>
<organism evidence="2 3">
    <name type="scientific">Tagetes erecta</name>
    <name type="common">African marigold</name>
    <dbReference type="NCBI Taxonomy" id="13708"/>
    <lineage>
        <taxon>Eukaryota</taxon>
        <taxon>Viridiplantae</taxon>
        <taxon>Streptophyta</taxon>
        <taxon>Embryophyta</taxon>
        <taxon>Tracheophyta</taxon>
        <taxon>Spermatophyta</taxon>
        <taxon>Magnoliopsida</taxon>
        <taxon>eudicotyledons</taxon>
        <taxon>Gunneridae</taxon>
        <taxon>Pentapetalae</taxon>
        <taxon>asterids</taxon>
        <taxon>campanulids</taxon>
        <taxon>Asterales</taxon>
        <taxon>Asteraceae</taxon>
        <taxon>Asteroideae</taxon>
        <taxon>Heliantheae alliance</taxon>
        <taxon>Tageteae</taxon>
        <taxon>Tagetes</taxon>
    </lineage>
</organism>
<accession>A0AAD8NIT7</accession>
<dbReference type="Proteomes" id="UP001229421">
    <property type="component" value="Unassembled WGS sequence"/>
</dbReference>